<evidence type="ECO:0000256" key="1">
    <source>
        <dbReference type="SAM" id="MobiDB-lite"/>
    </source>
</evidence>
<dbReference type="Proteomes" id="UP000183832">
    <property type="component" value="Unassembled WGS sequence"/>
</dbReference>
<feature type="region of interest" description="Disordered" evidence="1">
    <location>
        <begin position="281"/>
        <end position="310"/>
    </location>
</feature>
<feature type="region of interest" description="Disordered" evidence="1">
    <location>
        <begin position="762"/>
        <end position="787"/>
    </location>
</feature>
<dbReference type="PROSITE" id="PS50217">
    <property type="entry name" value="BZIP"/>
    <property type="match status" value="1"/>
</dbReference>
<dbReference type="EMBL" id="CVRI01000037">
    <property type="protein sequence ID" value="CRK93541.1"/>
    <property type="molecule type" value="Genomic_DNA"/>
</dbReference>
<feature type="compositionally biased region" description="Polar residues" evidence="1">
    <location>
        <begin position="281"/>
        <end position="290"/>
    </location>
</feature>
<name>A0A1J1HZU0_9DIPT</name>
<dbReference type="InterPro" id="IPR004827">
    <property type="entry name" value="bZIP"/>
</dbReference>
<organism evidence="3 4">
    <name type="scientific">Clunio marinus</name>
    <dbReference type="NCBI Taxonomy" id="568069"/>
    <lineage>
        <taxon>Eukaryota</taxon>
        <taxon>Metazoa</taxon>
        <taxon>Ecdysozoa</taxon>
        <taxon>Arthropoda</taxon>
        <taxon>Hexapoda</taxon>
        <taxon>Insecta</taxon>
        <taxon>Pterygota</taxon>
        <taxon>Neoptera</taxon>
        <taxon>Endopterygota</taxon>
        <taxon>Diptera</taxon>
        <taxon>Nematocera</taxon>
        <taxon>Chironomoidea</taxon>
        <taxon>Chironomidae</taxon>
        <taxon>Clunio</taxon>
    </lineage>
</organism>
<proteinExistence type="predicted"/>
<protein>
    <submittedName>
        <fullName evidence="3">CLUMA_CG007074, isoform A</fullName>
    </submittedName>
</protein>
<keyword evidence="4" id="KW-1185">Reference proteome</keyword>
<dbReference type="Pfam" id="PF07716">
    <property type="entry name" value="bZIP_2"/>
    <property type="match status" value="1"/>
</dbReference>
<dbReference type="SUPFAM" id="SSF57959">
    <property type="entry name" value="Leucine zipper domain"/>
    <property type="match status" value="1"/>
</dbReference>
<dbReference type="CDD" id="cd14686">
    <property type="entry name" value="bZIP"/>
    <property type="match status" value="1"/>
</dbReference>
<dbReference type="AlphaFoldDB" id="A0A1J1HZU0"/>
<feature type="compositionally biased region" description="Basic and acidic residues" evidence="1">
    <location>
        <begin position="291"/>
        <end position="300"/>
    </location>
</feature>
<dbReference type="InterPro" id="IPR046347">
    <property type="entry name" value="bZIP_sf"/>
</dbReference>
<feature type="compositionally biased region" description="Polar residues" evidence="1">
    <location>
        <begin position="562"/>
        <end position="571"/>
    </location>
</feature>
<feature type="region of interest" description="Disordered" evidence="1">
    <location>
        <begin position="562"/>
        <end position="591"/>
    </location>
</feature>
<evidence type="ECO:0000313" key="3">
    <source>
        <dbReference type="EMBL" id="CRK93541.1"/>
    </source>
</evidence>
<dbReference type="PROSITE" id="PS00036">
    <property type="entry name" value="BZIP_BASIC"/>
    <property type="match status" value="1"/>
</dbReference>
<dbReference type="SMART" id="SM00338">
    <property type="entry name" value="BRLZ"/>
    <property type="match status" value="1"/>
</dbReference>
<dbReference type="Gene3D" id="1.20.5.170">
    <property type="match status" value="1"/>
</dbReference>
<evidence type="ECO:0000313" key="4">
    <source>
        <dbReference type="Proteomes" id="UP000183832"/>
    </source>
</evidence>
<reference evidence="3 4" key="1">
    <citation type="submission" date="2015-04" db="EMBL/GenBank/DDBJ databases">
        <authorList>
            <person name="Syromyatnikov M.Y."/>
            <person name="Popov V.N."/>
        </authorList>
    </citation>
    <scope>NUCLEOTIDE SEQUENCE [LARGE SCALE GENOMIC DNA]</scope>
</reference>
<evidence type="ECO:0000259" key="2">
    <source>
        <dbReference type="PROSITE" id="PS50217"/>
    </source>
</evidence>
<dbReference type="GO" id="GO:0003700">
    <property type="term" value="F:DNA-binding transcription factor activity"/>
    <property type="evidence" value="ECO:0007669"/>
    <property type="project" value="InterPro"/>
</dbReference>
<feature type="compositionally biased region" description="Basic and acidic residues" evidence="1">
    <location>
        <begin position="766"/>
        <end position="778"/>
    </location>
</feature>
<gene>
    <name evidence="3" type="ORF">CLUMA_CG007074</name>
</gene>
<dbReference type="GO" id="GO:0005634">
    <property type="term" value="C:nucleus"/>
    <property type="evidence" value="ECO:0007669"/>
    <property type="project" value="UniProtKB-ARBA"/>
</dbReference>
<feature type="region of interest" description="Disordered" evidence="1">
    <location>
        <begin position="661"/>
        <end position="704"/>
    </location>
</feature>
<feature type="domain" description="BZIP" evidence="2">
    <location>
        <begin position="768"/>
        <end position="822"/>
    </location>
</feature>
<sequence length="857" mass="96096">MYSEEVLSGVQDQWMEDIRKNPAFLMTINPKPMAELSRPRLSCDDVHRFNHLNAEYERFLSSIGAPNYAPEISPMKTKASTSRKSFGNQLEAKNYPPISPLSCDAYLHCFNQFNAEHEKYLPLIGAPNYAPEISPMKTKASTSRKSFGNQLEAKNYPPISPLSCDAYLHCFNQFNAEHEKYLPLIGAPNYAPEISPMKTKVSTSRKSLGNQLEAENYSSINLSESEIASSLSGKQIIKSPTTTSRSSSVNEVTTISSKKSARLEAVISALRKSLAESLPSLSETEATTIMSEKEATESTEPKASSSRNLESAEVNLNAMSIPKHEIECDIETFLVHHTKNFFSKTGTSLKSNYRKKFGFRQLMETKDSALYPSNPRNTTRQRTIADASNSSVASVKDKMYSEEVLSGVQDQWMEDIRNNPAFLMINNPKPMAKVSPPRLSPRLSCDEYLHCFNQFNAEHEKYLPLIGAPNYAPEISPMETKASTSRKSFGNQLEAENYSSINLSESEIASSLSGKQIIKSPTTTSRSSSVNEVTTISSKKSARLEAVISALRKSLAESLPSLSETEATTIMSEKEATESTEPKASSSRNLESAEVNLNAMSIPKHEIECDIETFLVHHTKNFFSKTGTSLKSNYRKKFGFRQLIETKDVELYASNPRNTTRKRTIADASNSSVASVKESEKSTDEESQLENPPKRIKLDSGSTQVTSKQVQKEVNIFEKEATFHIVFRANRLKELKNTNEKSKIDVSSAQLPAFPLMRRTFPSLTERTEKEQKKRDKNTAAASKSRAKNKIYAQNLEEEAFEAMKENFELKRKVAFLRAQVNSTLKKHGKKEVNFNELYESYLEKMMKKTASEVSEE</sequence>
<accession>A0A1J1HZU0</accession>
<feature type="compositionally biased region" description="Basic and acidic residues" evidence="1">
    <location>
        <begin position="572"/>
        <end position="581"/>
    </location>
</feature>